<dbReference type="Pfam" id="PF13778">
    <property type="entry name" value="DUF4174"/>
    <property type="match status" value="1"/>
</dbReference>
<dbReference type="EMBL" id="ANHY01000015">
    <property type="protein sequence ID" value="EKV28584.1"/>
    <property type="molecule type" value="Genomic_DNA"/>
</dbReference>
<keyword evidence="4" id="KW-1185">Reference proteome</keyword>
<name>K9GV38_9PROT</name>
<evidence type="ECO:0000313" key="4">
    <source>
        <dbReference type="Proteomes" id="UP000009881"/>
    </source>
</evidence>
<keyword evidence="1" id="KW-0732">Signal</keyword>
<evidence type="ECO:0000313" key="3">
    <source>
        <dbReference type="EMBL" id="EKV28584.1"/>
    </source>
</evidence>
<dbReference type="InterPro" id="IPR025232">
    <property type="entry name" value="DUF4174"/>
</dbReference>
<feature type="domain" description="DUF4174" evidence="2">
    <location>
        <begin position="9"/>
        <end position="123"/>
    </location>
</feature>
<dbReference type="eggNOG" id="ENOG5032P3A">
    <property type="taxonomic scope" value="Bacteria"/>
</dbReference>
<proteinExistence type="predicted"/>
<dbReference type="STRING" id="1238182.C882_0795"/>
<dbReference type="Proteomes" id="UP000009881">
    <property type="component" value="Unassembled WGS sequence"/>
</dbReference>
<dbReference type="RefSeq" id="WP_009541452.1">
    <property type="nucleotide sequence ID" value="NZ_ANHY01000015.1"/>
</dbReference>
<sequence length="130" mass="14352">MEQSFTEPYEGKYRLIVLFGPDEHDPRLTRQIDLLMAEEQALRERDVYIFIVGGPGAVKALGDGASGARLDPDSMRERFDVPADAFRIVIIGKDGTVKKTSDDPLAVSDIKALIDSMPMGAEEKRQRDGG</sequence>
<organism evidence="3 4">
    <name type="scientific">Caenispirillum salinarum AK4</name>
    <dbReference type="NCBI Taxonomy" id="1238182"/>
    <lineage>
        <taxon>Bacteria</taxon>
        <taxon>Pseudomonadati</taxon>
        <taxon>Pseudomonadota</taxon>
        <taxon>Alphaproteobacteria</taxon>
        <taxon>Rhodospirillales</taxon>
        <taxon>Novispirillaceae</taxon>
        <taxon>Caenispirillum</taxon>
    </lineage>
</organism>
<dbReference type="OrthoDB" id="7362103at2"/>
<reference evidence="3 4" key="1">
    <citation type="journal article" date="2013" name="Genome Announc.">
        <title>Draft Genome Sequence of an Alphaproteobacterium, Caenispirillum salinarum AK4(T), Isolated from a Solar Saltern.</title>
        <authorList>
            <person name="Khatri I."/>
            <person name="Singh A."/>
            <person name="Korpole S."/>
            <person name="Pinnaka A.K."/>
            <person name="Subramanian S."/>
        </authorList>
    </citation>
    <scope>NUCLEOTIDE SEQUENCE [LARGE SCALE GENOMIC DNA]</scope>
    <source>
        <strain evidence="3 4">AK4</strain>
    </source>
</reference>
<dbReference type="AlphaFoldDB" id="K9GV38"/>
<evidence type="ECO:0000259" key="2">
    <source>
        <dbReference type="Pfam" id="PF13778"/>
    </source>
</evidence>
<protein>
    <recommendedName>
        <fullName evidence="2">DUF4174 domain-containing protein</fullName>
    </recommendedName>
</protein>
<gene>
    <name evidence="3" type="ORF">C882_0795</name>
</gene>
<evidence type="ECO:0000256" key="1">
    <source>
        <dbReference type="ARBA" id="ARBA00022729"/>
    </source>
</evidence>
<accession>K9GV38</accession>
<comment type="caution">
    <text evidence="3">The sequence shown here is derived from an EMBL/GenBank/DDBJ whole genome shotgun (WGS) entry which is preliminary data.</text>
</comment>